<name>A0A164XTP6_DAUCS</name>
<dbReference type="AlphaFoldDB" id="A0A164XTP6"/>
<feature type="region of interest" description="Disordered" evidence="1">
    <location>
        <begin position="360"/>
        <end position="384"/>
    </location>
</feature>
<dbReference type="EMBL" id="LNRQ01000005">
    <property type="protein sequence ID" value="KZM93574.1"/>
    <property type="molecule type" value="Genomic_DNA"/>
</dbReference>
<dbReference type="Proteomes" id="UP000077755">
    <property type="component" value="Chromosome 5"/>
</dbReference>
<evidence type="ECO:0000313" key="4">
    <source>
        <dbReference type="Proteomes" id="UP000077755"/>
    </source>
</evidence>
<dbReference type="KEGG" id="dcr:108222247"/>
<dbReference type="PANTHER" id="PTHR31722:SF0">
    <property type="entry name" value="OS06G0675200 PROTEIN"/>
    <property type="match status" value="1"/>
</dbReference>
<dbReference type="PANTHER" id="PTHR31722">
    <property type="entry name" value="OS06G0675200 PROTEIN"/>
    <property type="match status" value="1"/>
</dbReference>
<gene>
    <name evidence="2" type="ORF">DCAR_016819</name>
    <name evidence="3" type="ORF">DCAR_0519229</name>
</gene>
<accession>A0A164XTP6</accession>
<dbReference type="OMA" id="KQFLHRG"/>
<evidence type="ECO:0000256" key="1">
    <source>
        <dbReference type="SAM" id="MobiDB-lite"/>
    </source>
</evidence>
<evidence type="ECO:0000313" key="3">
    <source>
        <dbReference type="EMBL" id="WOG99873.1"/>
    </source>
</evidence>
<dbReference type="STRING" id="79200.A0A164XTP6"/>
<evidence type="ECO:0000313" key="2">
    <source>
        <dbReference type="EMBL" id="KZM93574.1"/>
    </source>
</evidence>
<protein>
    <submittedName>
        <fullName evidence="2">Uncharacterized protein</fullName>
    </submittedName>
</protein>
<proteinExistence type="predicted"/>
<sequence>MASACINNLALSPDRFLDRPTSFSSFGWFSPRMSRGRDQEEASRSSSVKPAPVSPSKTVATTEIIELDYEVFEKDFEFQVEDPVKILPADELFSDGKLIPLQLSAFQPPENSSESRLLDTAKAHESCSIVELDPYLFSPRAPRCATRWKELLGLKRLSQNNAKQDNQKPMASGIINNKSLKHLLHRSSKLPPIDSSLSFPLLRDRDEVISVPSRLSLSSSSSGYDRAEMPRLSLDAERRINSNKNSSRIRLVKHREGKISRSPVPRQVDNNSVTVLGRGVSLDSPRMNSSGKIVFHSLERSSSSPGSFNGGPRCQNRGVERSYSANVRVTPVLNVPVCSKSGNVFGFPLFSAPSHKRDCGAACGNSSRSHHHQQISSKNKTDRS</sequence>
<dbReference type="Gramene" id="KZM93574">
    <property type="protein sequence ID" value="KZM93574"/>
    <property type="gene ID" value="DCAR_016819"/>
</dbReference>
<dbReference type="EMBL" id="CP093347">
    <property type="protein sequence ID" value="WOG99873.1"/>
    <property type="molecule type" value="Genomic_DNA"/>
</dbReference>
<reference evidence="3" key="2">
    <citation type="submission" date="2022-03" db="EMBL/GenBank/DDBJ databases">
        <title>Draft title - Genomic analysis of global carrot germplasm unveils the trajectory of domestication and the origin of high carotenoid orange carrot.</title>
        <authorList>
            <person name="Iorizzo M."/>
            <person name="Ellison S."/>
            <person name="Senalik D."/>
            <person name="Macko-Podgorni A."/>
            <person name="Grzebelus D."/>
            <person name="Bostan H."/>
            <person name="Rolling W."/>
            <person name="Curaba J."/>
            <person name="Simon P."/>
        </authorList>
    </citation>
    <scope>NUCLEOTIDE SEQUENCE</scope>
    <source>
        <tissue evidence="3">Leaf</tissue>
    </source>
</reference>
<organism evidence="2">
    <name type="scientific">Daucus carota subsp. sativus</name>
    <name type="common">Carrot</name>
    <dbReference type="NCBI Taxonomy" id="79200"/>
    <lineage>
        <taxon>Eukaryota</taxon>
        <taxon>Viridiplantae</taxon>
        <taxon>Streptophyta</taxon>
        <taxon>Embryophyta</taxon>
        <taxon>Tracheophyta</taxon>
        <taxon>Spermatophyta</taxon>
        <taxon>Magnoliopsida</taxon>
        <taxon>eudicotyledons</taxon>
        <taxon>Gunneridae</taxon>
        <taxon>Pentapetalae</taxon>
        <taxon>asterids</taxon>
        <taxon>campanulids</taxon>
        <taxon>Apiales</taxon>
        <taxon>Apiaceae</taxon>
        <taxon>Apioideae</taxon>
        <taxon>Scandiceae</taxon>
        <taxon>Daucinae</taxon>
        <taxon>Daucus</taxon>
        <taxon>Daucus sect. Daucus</taxon>
    </lineage>
</organism>
<keyword evidence="4" id="KW-1185">Reference proteome</keyword>
<reference evidence="2" key="1">
    <citation type="journal article" date="2016" name="Nat. Genet.">
        <title>A high-quality carrot genome assembly provides new insights into carotenoid accumulation and asterid genome evolution.</title>
        <authorList>
            <person name="Iorizzo M."/>
            <person name="Ellison S."/>
            <person name="Senalik D."/>
            <person name="Zeng P."/>
            <person name="Satapoomin P."/>
            <person name="Huang J."/>
            <person name="Bowman M."/>
            <person name="Iovene M."/>
            <person name="Sanseverino W."/>
            <person name="Cavagnaro P."/>
            <person name="Yildiz M."/>
            <person name="Macko-Podgorni A."/>
            <person name="Moranska E."/>
            <person name="Grzebelus E."/>
            <person name="Grzebelus D."/>
            <person name="Ashrafi H."/>
            <person name="Zheng Z."/>
            <person name="Cheng S."/>
            <person name="Spooner D."/>
            <person name="Van Deynze A."/>
            <person name="Simon P."/>
        </authorList>
    </citation>
    <scope>NUCLEOTIDE SEQUENCE [LARGE SCALE GENOMIC DNA]</scope>
    <source>
        <tissue evidence="2">Leaf</tissue>
    </source>
</reference>